<name>A0A2A9EVK7_9MICO</name>
<evidence type="ECO:0000256" key="1">
    <source>
        <dbReference type="ARBA" id="ARBA00004651"/>
    </source>
</evidence>
<dbReference type="InterPro" id="IPR000515">
    <property type="entry name" value="MetI-like"/>
</dbReference>
<dbReference type="GO" id="GO:0055085">
    <property type="term" value="P:transmembrane transport"/>
    <property type="evidence" value="ECO:0007669"/>
    <property type="project" value="InterPro"/>
</dbReference>
<evidence type="ECO:0000259" key="9">
    <source>
        <dbReference type="PROSITE" id="PS50928"/>
    </source>
</evidence>
<sequence>MAAPTAPTPPRTTRSSPRPARRRDQGSRLPYALLLGATAVVLLALGYPLVRQFVLAFQDYGLEQQFGAPAEFVGLDNFTTVLTDPYTWEVFARSIVFCLVTAAVTIVVGVFVAVVMMRMSGWARLLLQTVLLLVWAVPIVSSLTVWQLLFDTRFGVVNWVLERVVPWWPDDYNWLGQATGMLTIASIIIIWMSVPLVAFMAYAGLSQVPEEVHEAAELDGAGVWARFFGVTVPMVAPVLLLIGLLQIIWDLRVFTQIKILQDAGAPLDDTDVLGTYIFRLGIGQGEFGMAAATATIVLGLTVLVTLPYVHQLFRNDREVSS</sequence>
<feature type="compositionally biased region" description="Pro residues" evidence="8">
    <location>
        <begin position="1"/>
        <end position="10"/>
    </location>
</feature>
<keyword evidence="5 7" id="KW-1133">Transmembrane helix</keyword>
<dbReference type="GO" id="GO:0005886">
    <property type="term" value="C:plasma membrane"/>
    <property type="evidence" value="ECO:0007669"/>
    <property type="project" value="UniProtKB-SubCell"/>
</dbReference>
<evidence type="ECO:0000256" key="3">
    <source>
        <dbReference type="ARBA" id="ARBA00022475"/>
    </source>
</evidence>
<dbReference type="EMBL" id="PDJJ01000001">
    <property type="protein sequence ID" value="PFG42320.1"/>
    <property type="molecule type" value="Genomic_DNA"/>
</dbReference>
<keyword evidence="4 7" id="KW-0812">Transmembrane</keyword>
<dbReference type="CDD" id="cd06261">
    <property type="entry name" value="TM_PBP2"/>
    <property type="match status" value="1"/>
</dbReference>
<keyword evidence="3" id="KW-1003">Cell membrane</keyword>
<dbReference type="Gene3D" id="1.10.3720.10">
    <property type="entry name" value="MetI-like"/>
    <property type="match status" value="1"/>
</dbReference>
<feature type="transmembrane region" description="Helical" evidence="7">
    <location>
        <begin position="31"/>
        <end position="50"/>
    </location>
</feature>
<evidence type="ECO:0000256" key="6">
    <source>
        <dbReference type="ARBA" id="ARBA00023136"/>
    </source>
</evidence>
<feature type="domain" description="ABC transmembrane type-1" evidence="9">
    <location>
        <begin position="91"/>
        <end position="308"/>
    </location>
</feature>
<evidence type="ECO:0000256" key="5">
    <source>
        <dbReference type="ARBA" id="ARBA00022989"/>
    </source>
</evidence>
<keyword evidence="6 7" id="KW-0472">Membrane</keyword>
<evidence type="ECO:0000313" key="10">
    <source>
        <dbReference type="EMBL" id="PFG42320.1"/>
    </source>
</evidence>
<evidence type="ECO:0000313" key="11">
    <source>
        <dbReference type="Proteomes" id="UP000224130"/>
    </source>
</evidence>
<feature type="region of interest" description="Disordered" evidence="8">
    <location>
        <begin position="1"/>
        <end position="24"/>
    </location>
</feature>
<feature type="transmembrane region" description="Helical" evidence="7">
    <location>
        <begin position="178"/>
        <end position="202"/>
    </location>
</feature>
<proteinExistence type="inferred from homology"/>
<feature type="transmembrane region" description="Helical" evidence="7">
    <location>
        <begin position="125"/>
        <end position="149"/>
    </location>
</feature>
<comment type="subcellular location">
    <subcellularLocation>
        <location evidence="1 7">Cell membrane</location>
        <topology evidence="1 7">Multi-pass membrane protein</topology>
    </subcellularLocation>
</comment>
<keyword evidence="11" id="KW-1185">Reference proteome</keyword>
<organism evidence="10 11">
    <name type="scientific">Isoptericola jiangsuensis</name>
    <dbReference type="NCBI Taxonomy" id="548579"/>
    <lineage>
        <taxon>Bacteria</taxon>
        <taxon>Bacillati</taxon>
        <taxon>Actinomycetota</taxon>
        <taxon>Actinomycetes</taxon>
        <taxon>Micrococcales</taxon>
        <taxon>Promicromonosporaceae</taxon>
        <taxon>Isoptericola</taxon>
    </lineage>
</organism>
<dbReference type="Pfam" id="PF00528">
    <property type="entry name" value="BPD_transp_1"/>
    <property type="match status" value="1"/>
</dbReference>
<protein>
    <submittedName>
        <fullName evidence="10">Carbohydrate ABC transporter membrane protein 1 (CUT1 family)</fullName>
    </submittedName>
</protein>
<accession>A0A2A9EVK7</accession>
<feature type="transmembrane region" description="Helical" evidence="7">
    <location>
        <begin position="90"/>
        <end position="113"/>
    </location>
</feature>
<dbReference type="SUPFAM" id="SSF161098">
    <property type="entry name" value="MetI-like"/>
    <property type="match status" value="1"/>
</dbReference>
<dbReference type="OrthoDB" id="9805974at2"/>
<gene>
    <name evidence="10" type="ORF">ATJ88_0977</name>
</gene>
<dbReference type="InterPro" id="IPR035906">
    <property type="entry name" value="MetI-like_sf"/>
</dbReference>
<evidence type="ECO:0000256" key="2">
    <source>
        <dbReference type="ARBA" id="ARBA00022448"/>
    </source>
</evidence>
<evidence type="ECO:0000256" key="7">
    <source>
        <dbReference type="RuleBase" id="RU363032"/>
    </source>
</evidence>
<dbReference type="PROSITE" id="PS50928">
    <property type="entry name" value="ABC_TM1"/>
    <property type="match status" value="1"/>
</dbReference>
<keyword evidence="2 7" id="KW-0813">Transport</keyword>
<dbReference type="PANTHER" id="PTHR43227:SF8">
    <property type="entry name" value="DIACETYLCHITOBIOSE UPTAKE SYSTEM PERMEASE PROTEIN DASB"/>
    <property type="match status" value="1"/>
</dbReference>
<dbReference type="Proteomes" id="UP000224130">
    <property type="component" value="Unassembled WGS sequence"/>
</dbReference>
<feature type="transmembrane region" description="Helical" evidence="7">
    <location>
        <begin position="287"/>
        <end position="309"/>
    </location>
</feature>
<reference evidence="10 11" key="1">
    <citation type="submission" date="2017-10" db="EMBL/GenBank/DDBJ databases">
        <title>Sequencing the genomes of 1000 actinobacteria strains.</title>
        <authorList>
            <person name="Klenk H.-P."/>
        </authorList>
    </citation>
    <scope>NUCLEOTIDE SEQUENCE [LARGE SCALE GENOMIC DNA]</scope>
    <source>
        <strain evidence="10 11">DSM 21863</strain>
    </source>
</reference>
<comment type="caution">
    <text evidence="10">The sequence shown here is derived from an EMBL/GenBank/DDBJ whole genome shotgun (WGS) entry which is preliminary data.</text>
</comment>
<evidence type="ECO:0000256" key="4">
    <source>
        <dbReference type="ARBA" id="ARBA00022692"/>
    </source>
</evidence>
<evidence type="ECO:0000256" key="8">
    <source>
        <dbReference type="SAM" id="MobiDB-lite"/>
    </source>
</evidence>
<dbReference type="RefSeq" id="WP_098462851.1">
    <property type="nucleotide sequence ID" value="NZ_PDJJ01000001.1"/>
</dbReference>
<comment type="similarity">
    <text evidence="7">Belongs to the binding-protein-dependent transport system permease family.</text>
</comment>
<feature type="transmembrane region" description="Helical" evidence="7">
    <location>
        <begin position="223"/>
        <end position="249"/>
    </location>
</feature>
<dbReference type="AlphaFoldDB" id="A0A2A9EVK7"/>
<dbReference type="PANTHER" id="PTHR43227">
    <property type="entry name" value="BLL4140 PROTEIN"/>
    <property type="match status" value="1"/>
</dbReference>
<dbReference type="InterPro" id="IPR050809">
    <property type="entry name" value="UgpAE/MalFG_permease"/>
</dbReference>